<keyword evidence="2" id="KW-0597">Phosphoprotein</keyword>
<dbReference type="PROSITE" id="PS00606">
    <property type="entry name" value="KS3_1"/>
    <property type="match status" value="1"/>
</dbReference>
<dbReference type="SMART" id="SM00826">
    <property type="entry name" value="PKS_DH"/>
    <property type="match status" value="1"/>
</dbReference>
<dbReference type="Pfam" id="PF00698">
    <property type="entry name" value="Acyl_transf_1"/>
    <property type="match status" value="1"/>
</dbReference>
<name>A0ABR9AXB7_9BACL</name>
<evidence type="ECO:0000259" key="6">
    <source>
        <dbReference type="PROSITE" id="PS52004"/>
    </source>
</evidence>
<dbReference type="InterPro" id="IPR057326">
    <property type="entry name" value="KR_dom"/>
</dbReference>
<dbReference type="InterPro" id="IPR014030">
    <property type="entry name" value="Ketoacyl_synth_N"/>
</dbReference>
<evidence type="ECO:0000313" key="8">
    <source>
        <dbReference type="EMBL" id="MBD8498536.1"/>
    </source>
</evidence>
<dbReference type="InterPro" id="IPR036291">
    <property type="entry name" value="NAD(P)-bd_dom_sf"/>
</dbReference>
<dbReference type="InterPro" id="IPR020806">
    <property type="entry name" value="PKS_PP-bd"/>
</dbReference>
<comment type="caution">
    <text evidence="8">The sequence shown here is derived from an EMBL/GenBank/DDBJ whole genome shotgun (WGS) entry which is preliminary data.</text>
</comment>
<dbReference type="Gene3D" id="3.30.70.3290">
    <property type="match status" value="1"/>
</dbReference>
<dbReference type="SMART" id="SM00823">
    <property type="entry name" value="PKS_PP"/>
    <property type="match status" value="1"/>
</dbReference>
<dbReference type="PROSITE" id="PS52004">
    <property type="entry name" value="KS3_2"/>
    <property type="match status" value="1"/>
</dbReference>
<dbReference type="InterPro" id="IPR050091">
    <property type="entry name" value="PKS_NRPS_Biosynth_Enz"/>
</dbReference>
<dbReference type="RefSeq" id="WP_192024931.1">
    <property type="nucleotide sequence ID" value="NZ_JACYTN010000005.1"/>
</dbReference>
<evidence type="ECO:0000256" key="3">
    <source>
        <dbReference type="ARBA" id="ARBA00022679"/>
    </source>
</evidence>
<feature type="domain" description="Ketosynthase family 3 (KS3)" evidence="6">
    <location>
        <begin position="9"/>
        <end position="435"/>
    </location>
</feature>
<dbReference type="InterPro" id="IPR042104">
    <property type="entry name" value="PKS_dehydratase_sf"/>
</dbReference>
<dbReference type="InterPro" id="IPR001227">
    <property type="entry name" value="Ac_transferase_dom_sf"/>
</dbReference>
<dbReference type="SUPFAM" id="SSF52151">
    <property type="entry name" value="FabD/lysophospholipase-like"/>
    <property type="match status" value="1"/>
</dbReference>
<keyword evidence="3" id="KW-0808">Transferase</keyword>
<dbReference type="PANTHER" id="PTHR43775">
    <property type="entry name" value="FATTY ACID SYNTHASE"/>
    <property type="match status" value="1"/>
</dbReference>
<sequence>MNDKDTLLREPIAIIGIGCRFPGGITDPDTFWNLLKNEVDAITEVPSDRWSLDKYYDPERSKPGKTYTRCGGFLERMDQFDASFFGVSPREASFIDPQQRLLMEVCWEAFEDAGLILEDNRNRTGVFIGGFTMDYKYLQFQERNREIIDSHTAVGAMMTLLANRLSYVFDFQGPSLAVDTACSSSLVAVHLACQSIWSGESTVAVAGGVNLMLKPDITIAESKAGMLSPDGRSKAFDSRANGYVRGEGAGIVLLKPYSQALADGDSIYALIRGTAVNQDGHSAGLTVPRGEAQQTLMREAYANAGVLPSEIQYVEAHGTGTPVGDPIEANALGTVLSEGRRDGEFCYIGSVKTNFGHTEAAAGIAGLIKAALSIQNAQIPKHLHLINPNPGINFEQLKIKVPQTLTEWRSVNGTRLAGINSFGFGGTNAHIVIQNAPSTSKETSMEVDNMKMIPITARSTNALEASARTWLDQLRGETWLHHSLQDIAYTASSRRTHHQYRLAIVAHSKEELTEKLEAFLEGESLSGVVTGNMQTKRPPSVFVYTGMGPQWWGMGQQLYKEEPVFREVLHRCDELFTRIAGWSLLQEMLKEEKNSRMSETEVAQPANFFIQVALTELWRARGIVPDAIVGHSAGEAAAAYAAGAMTIEEAIRVIYHRSRLQQMTTGQGKLVAVSLSEQEIKAYLNGYEDRVSIAAVNSPTSVTLVGDPLALEEVIAPLEENGVFCKYLFVKVPYHSHYMDPLKAELLDVLSDLKLSSTTIPLYSTVTGKHIDGAEMNAEYWWLNVRNPVYFAAATQSIIEDGYGLFVEIGPHPVLANSIQECLTVCGKQGVVTPSLRRGQDELSIMMNATGLLFTNGIDLEWAIVNGNGNYIKLPLYCWQRERYWNETEESRLDRTGEALRPLLGTRLKTQRLTWESEVSLSKLPYLEDHRIQQAVIFPGAGYIEVINEAIADMYGERIDDISIEIGGEFHKALFLNEQKNAKLQIEIDQENGNFSIVDASNSKGNQEWPLLCSGTLRINNLHKEPKLSLDELRQRVHKSITKEECYTRFRKLGLEYGPTFQGIGHLWQGEGEALARLELPESVTAESNQYQIHPALFDLMFQTLAAALPFDDKETVYMPTGAENSISYNRINISELWVYTVIREKNSSEMKGDIYLMDEAGHVLFFIYNCRAKSLNEDASSVIGGAPIIYSELKWTEQEIETVSVPIVDSLGLWLLLSDNNGIGNVLADKLINQGNRVVQVRTGHKYEEVLRGEIYSINLDSIEDMNRLLDELQVLTAEKSLELKRIVHMFGLDIVRTEETELEHLLEAERLGSKSVMHIVQSIAKRNWSKVPTLHIVTNGAQAVRAEQISKIGQTSLWGIARVIGHQEHRDIWGGIIDLDPAVGIEQAVEHLMYEWSYSSKEDQVAFRDSTRYVARLQECHNVNLPLKTQMRPDAAYMITGGFGALGLLTAKHLISRGARHLILVGRASLPPRSEWNQLESGSSVASRCAAIKELEALGASIHVAGFDVSNATALKRYVEDYRQQGWPEIRGIIHSAGTSKPQMLLTMTGEQLSEILEPKVQGAWNLHRQFLAQELDFFVLYSSVASLVVSPGQASYSAANEFLDGLARYRFALGLPALSINWGPWGEVGMATQLDLIEFFVKRGNYPIATIRGLEALDNVLGYNRPQVMVTPIIWEVCAQNNYPLGEYPMMFDDVLAAVRERPENSSSLGEEADILSVLKQSTDHEERAALVQSHVQGVVAQVLLVNRIDLTPEHSLTSLGLDSMLALELKGRLDRSFEMNILVVDLMRDPTIAKLSSLIMDKLVFDEDLSIEASELFTKFENLSPQELEKLLSEAAATDNK</sequence>
<dbReference type="Gene3D" id="3.40.50.720">
    <property type="entry name" value="NAD(P)-binding Rossmann-like Domain"/>
    <property type="match status" value="1"/>
</dbReference>
<gene>
    <name evidence="8" type="ORF">IFO66_09525</name>
</gene>
<dbReference type="PROSITE" id="PS52019">
    <property type="entry name" value="PKS_MFAS_DH"/>
    <property type="match status" value="1"/>
</dbReference>
<dbReference type="InterPro" id="IPR049900">
    <property type="entry name" value="PKS_mFAS_DH"/>
</dbReference>
<dbReference type="Pfam" id="PF08659">
    <property type="entry name" value="KR"/>
    <property type="match status" value="1"/>
</dbReference>
<dbReference type="InterPro" id="IPR020841">
    <property type="entry name" value="PKS_Beta-ketoAc_synthase_dom"/>
</dbReference>
<keyword evidence="9" id="KW-1185">Reference proteome</keyword>
<dbReference type="Pfam" id="PF00550">
    <property type="entry name" value="PP-binding"/>
    <property type="match status" value="1"/>
</dbReference>
<dbReference type="InterPro" id="IPR016035">
    <property type="entry name" value="Acyl_Trfase/lysoPLipase"/>
</dbReference>
<dbReference type="InterPro" id="IPR016039">
    <property type="entry name" value="Thiolase-like"/>
</dbReference>
<dbReference type="InterPro" id="IPR016036">
    <property type="entry name" value="Malonyl_transacylase_ACP-bd"/>
</dbReference>
<feature type="active site" description="Proton donor; for dehydratase activity" evidence="4">
    <location>
        <position position="1099"/>
    </location>
</feature>
<dbReference type="Gene3D" id="3.40.366.10">
    <property type="entry name" value="Malonyl-Coenzyme A Acyl Carrier Protein, domain 2"/>
    <property type="match status" value="1"/>
</dbReference>
<dbReference type="InterPro" id="IPR014043">
    <property type="entry name" value="Acyl_transferase_dom"/>
</dbReference>
<dbReference type="Pfam" id="PF02801">
    <property type="entry name" value="Ketoacyl-synt_C"/>
    <property type="match status" value="1"/>
</dbReference>
<dbReference type="SUPFAM" id="SSF55048">
    <property type="entry name" value="Probable ACP-binding domain of malonyl-CoA ACP transacylase"/>
    <property type="match status" value="1"/>
</dbReference>
<dbReference type="SMART" id="SM00825">
    <property type="entry name" value="PKS_KS"/>
    <property type="match status" value="1"/>
</dbReference>
<dbReference type="InterPro" id="IPR014031">
    <property type="entry name" value="Ketoacyl_synth_C"/>
</dbReference>
<dbReference type="InterPro" id="IPR018201">
    <property type="entry name" value="Ketoacyl_synth_AS"/>
</dbReference>
<evidence type="ECO:0000313" key="9">
    <source>
        <dbReference type="Proteomes" id="UP000634529"/>
    </source>
</evidence>
<dbReference type="CDD" id="cd08955">
    <property type="entry name" value="KR_2_FAS_SDR_x"/>
    <property type="match status" value="1"/>
</dbReference>
<dbReference type="Pfam" id="PF21089">
    <property type="entry name" value="PKS_DH_N"/>
    <property type="match status" value="1"/>
</dbReference>
<dbReference type="Pfam" id="PF00109">
    <property type="entry name" value="ketoacyl-synt"/>
    <property type="match status" value="1"/>
</dbReference>
<dbReference type="InterPro" id="IPR013968">
    <property type="entry name" value="PKS_KR"/>
</dbReference>
<dbReference type="InterPro" id="IPR049552">
    <property type="entry name" value="PKS_DH_N"/>
</dbReference>
<keyword evidence="1" id="KW-0596">Phosphopantetheine</keyword>
<reference evidence="8 9" key="1">
    <citation type="submission" date="2020-09" db="EMBL/GenBank/DDBJ databases">
        <title>Paenibacillus sp. CAU 1523 isolated from sand of Haeundae Beach.</title>
        <authorList>
            <person name="Kim W."/>
        </authorList>
    </citation>
    <scope>NUCLEOTIDE SEQUENCE [LARGE SCALE GENOMIC DNA]</scope>
    <source>
        <strain evidence="8 9">CAU 1523</strain>
    </source>
</reference>
<dbReference type="Pfam" id="PF14765">
    <property type="entry name" value="PS-DH"/>
    <property type="match status" value="1"/>
</dbReference>
<evidence type="ECO:0000256" key="2">
    <source>
        <dbReference type="ARBA" id="ARBA00022553"/>
    </source>
</evidence>
<dbReference type="Pfam" id="PF16197">
    <property type="entry name" value="KAsynt_C_assoc"/>
    <property type="match status" value="1"/>
</dbReference>
<dbReference type="Gene3D" id="3.10.129.110">
    <property type="entry name" value="Polyketide synthase dehydratase"/>
    <property type="match status" value="1"/>
</dbReference>
<accession>A0ABR9AXB7</accession>
<dbReference type="Gene3D" id="3.40.47.10">
    <property type="match status" value="1"/>
</dbReference>
<dbReference type="SMART" id="SM00822">
    <property type="entry name" value="PKS_KR"/>
    <property type="match status" value="1"/>
</dbReference>
<evidence type="ECO:0000259" key="5">
    <source>
        <dbReference type="PROSITE" id="PS50075"/>
    </source>
</evidence>
<feature type="domain" description="PKS/mFAS DH" evidence="7">
    <location>
        <begin position="898"/>
        <end position="1182"/>
    </location>
</feature>
<evidence type="ECO:0000256" key="4">
    <source>
        <dbReference type="PROSITE-ProRule" id="PRU01363"/>
    </source>
</evidence>
<dbReference type="InterPro" id="IPR009081">
    <property type="entry name" value="PP-bd_ACP"/>
</dbReference>
<proteinExistence type="predicted"/>
<organism evidence="8 9">
    <name type="scientific">Paenibacillus arenosi</name>
    <dbReference type="NCBI Taxonomy" id="2774142"/>
    <lineage>
        <taxon>Bacteria</taxon>
        <taxon>Bacillati</taxon>
        <taxon>Bacillota</taxon>
        <taxon>Bacilli</taxon>
        <taxon>Bacillales</taxon>
        <taxon>Paenibacillaceae</taxon>
        <taxon>Paenibacillus</taxon>
    </lineage>
</organism>
<dbReference type="SUPFAM" id="SSF47336">
    <property type="entry name" value="ACP-like"/>
    <property type="match status" value="1"/>
</dbReference>
<feature type="domain" description="Carrier" evidence="5">
    <location>
        <begin position="1733"/>
        <end position="1807"/>
    </location>
</feature>
<dbReference type="InterPro" id="IPR036736">
    <property type="entry name" value="ACP-like_sf"/>
</dbReference>
<dbReference type="Proteomes" id="UP000634529">
    <property type="component" value="Unassembled WGS sequence"/>
</dbReference>
<dbReference type="PROSITE" id="PS50075">
    <property type="entry name" value="CARRIER"/>
    <property type="match status" value="1"/>
</dbReference>
<dbReference type="CDD" id="cd00833">
    <property type="entry name" value="PKS"/>
    <property type="match status" value="1"/>
</dbReference>
<dbReference type="SMART" id="SM00827">
    <property type="entry name" value="PKS_AT"/>
    <property type="match status" value="1"/>
</dbReference>
<dbReference type="InterPro" id="IPR032821">
    <property type="entry name" value="PKS_assoc"/>
</dbReference>
<dbReference type="InterPro" id="IPR049551">
    <property type="entry name" value="PKS_DH_C"/>
</dbReference>
<dbReference type="SUPFAM" id="SSF53901">
    <property type="entry name" value="Thiolase-like"/>
    <property type="match status" value="1"/>
</dbReference>
<dbReference type="Gene3D" id="1.10.1200.10">
    <property type="entry name" value="ACP-like"/>
    <property type="match status" value="1"/>
</dbReference>
<evidence type="ECO:0000256" key="1">
    <source>
        <dbReference type="ARBA" id="ARBA00022450"/>
    </source>
</evidence>
<dbReference type="InterPro" id="IPR020807">
    <property type="entry name" value="PKS_DH"/>
</dbReference>
<dbReference type="EMBL" id="JACYTN010000005">
    <property type="protein sequence ID" value="MBD8498536.1"/>
    <property type="molecule type" value="Genomic_DNA"/>
</dbReference>
<evidence type="ECO:0000259" key="7">
    <source>
        <dbReference type="PROSITE" id="PS52019"/>
    </source>
</evidence>
<feature type="region of interest" description="N-terminal hotdog fold" evidence="4">
    <location>
        <begin position="898"/>
        <end position="1024"/>
    </location>
</feature>
<feature type="region of interest" description="C-terminal hotdog fold" evidence="4">
    <location>
        <begin position="1038"/>
        <end position="1182"/>
    </location>
</feature>
<dbReference type="PANTHER" id="PTHR43775:SF37">
    <property type="entry name" value="SI:DKEY-61P9.11"/>
    <property type="match status" value="1"/>
</dbReference>
<feature type="active site" description="Proton acceptor; for dehydratase activity" evidence="4">
    <location>
        <position position="930"/>
    </location>
</feature>
<dbReference type="SUPFAM" id="SSF51735">
    <property type="entry name" value="NAD(P)-binding Rossmann-fold domains"/>
    <property type="match status" value="2"/>
</dbReference>
<protein>
    <submittedName>
        <fullName evidence="8">Type I polyketide synthase</fullName>
    </submittedName>
</protein>